<dbReference type="SUPFAM" id="SSF48403">
    <property type="entry name" value="Ankyrin repeat"/>
    <property type="match status" value="1"/>
</dbReference>
<dbReference type="OrthoDB" id="3438346at2759"/>
<dbReference type="Gene3D" id="1.25.40.20">
    <property type="entry name" value="Ankyrin repeat-containing domain"/>
    <property type="match status" value="1"/>
</dbReference>
<evidence type="ECO:0000313" key="2">
    <source>
        <dbReference type="Proteomes" id="UP000235371"/>
    </source>
</evidence>
<evidence type="ECO:0000313" key="1">
    <source>
        <dbReference type="EMBL" id="PMD61782.1"/>
    </source>
</evidence>
<dbReference type="RefSeq" id="XP_024738686.1">
    <property type="nucleotide sequence ID" value="XM_024880054.1"/>
</dbReference>
<keyword evidence="2" id="KW-1185">Reference proteome</keyword>
<accession>A0A2J6TFJ9</accession>
<name>A0A2J6TFJ9_9HELO</name>
<gene>
    <name evidence="1" type="ORF">K444DRAFT_612019</name>
</gene>
<dbReference type="InterPro" id="IPR036770">
    <property type="entry name" value="Ankyrin_rpt-contain_sf"/>
</dbReference>
<dbReference type="GeneID" id="36588131"/>
<proteinExistence type="predicted"/>
<dbReference type="EMBL" id="KZ613786">
    <property type="protein sequence ID" value="PMD61782.1"/>
    <property type="molecule type" value="Genomic_DNA"/>
</dbReference>
<organism evidence="1 2">
    <name type="scientific">Hyaloscypha bicolor E</name>
    <dbReference type="NCBI Taxonomy" id="1095630"/>
    <lineage>
        <taxon>Eukaryota</taxon>
        <taxon>Fungi</taxon>
        <taxon>Dikarya</taxon>
        <taxon>Ascomycota</taxon>
        <taxon>Pezizomycotina</taxon>
        <taxon>Leotiomycetes</taxon>
        <taxon>Helotiales</taxon>
        <taxon>Hyaloscyphaceae</taxon>
        <taxon>Hyaloscypha</taxon>
        <taxon>Hyaloscypha bicolor</taxon>
    </lineage>
</organism>
<dbReference type="InParanoid" id="A0A2J6TFJ9"/>
<sequence>MPSSDGKLWTANIANDETSIAAASLLRVLEGVAVATNAPDGYVQPLAQWLRHYGVTKGSNPPLGTPPTDAKTTLDLALPFGEWRAAIASSSENNKEGVQQLAQITLAVALLREKARRGLDVDTASLDTIWSLIHKAIISAQGTKLQLLVCRSAQGFLAVPLCSLLKDGRIEELWRLHTWLPDGRRGEFEVCIHAHQPFAQSWTLLGHGTNCNFKVDSPDDPSLTTHATYGCCYVAEDGKLGGSGYLRMSSTIRNTGRLVRVTPGSREPHSRDMTYSVPAGAYHRSIVSGSRVHATFFVFDAHRGYVDNTAVLGPKDGSEWAQPRDADGITPQALAQTVGATRNWEQAQGVTLEGDDENATVMGYYRFFRGLGLLQAGRREDALQYFNPPKGCTPAQAFAREPSQQHREYIKKLIEVEADLDLVDESGYKALDYAVQNGDTETEALIRGQPSAA</sequence>
<dbReference type="AlphaFoldDB" id="A0A2J6TFJ9"/>
<protein>
    <submittedName>
        <fullName evidence="1">Uncharacterized protein</fullName>
    </submittedName>
</protein>
<dbReference type="Proteomes" id="UP000235371">
    <property type="component" value="Unassembled WGS sequence"/>
</dbReference>
<reference evidence="1 2" key="1">
    <citation type="submission" date="2016-04" db="EMBL/GenBank/DDBJ databases">
        <title>A degradative enzymes factory behind the ericoid mycorrhizal symbiosis.</title>
        <authorList>
            <consortium name="DOE Joint Genome Institute"/>
            <person name="Martino E."/>
            <person name="Morin E."/>
            <person name="Grelet G."/>
            <person name="Kuo A."/>
            <person name="Kohler A."/>
            <person name="Daghino S."/>
            <person name="Barry K."/>
            <person name="Choi C."/>
            <person name="Cichocki N."/>
            <person name="Clum A."/>
            <person name="Copeland A."/>
            <person name="Hainaut M."/>
            <person name="Haridas S."/>
            <person name="Labutti K."/>
            <person name="Lindquist E."/>
            <person name="Lipzen A."/>
            <person name="Khouja H.-R."/>
            <person name="Murat C."/>
            <person name="Ohm R."/>
            <person name="Olson A."/>
            <person name="Spatafora J."/>
            <person name="Veneault-Fourrey C."/>
            <person name="Henrissat B."/>
            <person name="Grigoriev I."/>
            <person name="Martin F."/>
            <person name="Perotto S."/>
        </authorList>
    </citation>
    <scope>NUCLEOTIDE SEQUENCE [LARGE SCALE GENOMIC DNA]</scope>
    <source>
        <strain evidence="1 2">E</strain>
    </source>
</reference>